<protein>
    <submittedName>
        <fullName evidence="2">Uncharacterized protein</fullName>
    </submittedName>
</protein>
<organism evidence="2 3">
    <name type="scientific">Saprolegnia diclina (strain VS20)</name>
    <dbReference type="NCBI Taxonomy" id="1156394"/>
    <lineage>
        <taxon>Eukaryota</taxon>
        <taxon>Sar</taxon>
        <taxon>Stramenopiles</taxon>
        <taxon>Oomycota</taxon>
        <taxon>Saprolegniomycetes</taxon>
        <taxon>Saprolegniales</taxon>
        <taxon>Saprolegniaceae</taxon>
        <taxon>Saprolegnia</taxon>
    </lineage>
</organism>
<sequence length="1731" mass="190700">MRVAPLETPRSESGTGARVSHVLGVLWLWLVLAGNIYCLLYVFGPRLANDLFWPHYNASGYQAYVVDALNELLETAPDASSVDLSVVTTEARYDSLLTTTMVHPTYTMALLTTKLSSLDHAVTRLRNMSLDNVLWLPTQYCWVDFNKSLELAHTATRQERCRRQYAANGAVYFEAVARNMDYVAFTTTPDPNLCFLLAIQRGLEASSVGVRWLDSVAHVTTTVGEEVAAWQLHGITAFRYQWQNVLVPRLDEAATLVNALGIESSLTLKSIASSHGAGSSDAFSGSFAVDVNSVCACNMSLIRDTPNFLNTTCVETLAQPFEAYTYAPFFFGATHTSLVRAALGPLGSIDLLVVSPPVALISLTRALSTAIYRELETASATRYAKLRTFTVAPTPPAWTTASFAFYGGSLLCDHGTPQTFLQPPFARADECRVQSLWTMSVSPIAMVSVLTLVNDSVESICGLVTSEVCESSLHLAQTLVPRSLNPILVQNATATTAAIGISVVQMAVDTVELSDTLLRQPLLETSSFAFYGWVLLLDWVAGKREVVSFQGDNGTLVVISDAYDTTAQTSPASRVLSQASITVYYLLVYSSLVLSALVLVSSLQFGTLDRPLHRSSIASFHRVASSTWLGRPLVGLRGATAMLVLSSAPVGIVRPFNLYTQLELPRRPLFETWVLAWEAAWASYVLHELMLPLTRHDARAAGMLSTTLLMGSCILLDVVWPVTVVASIDRSCTEADPAPEYIYAMQLVCNSSSIALGSPRRLLLLAVVAMSAVVLSVVIFHHSKHPVRTLDSLLVPGVAHAFYKQHDDATRRIDDICMGLLPWRQNAVLDIKLWAIVRPAADDVLTPVVPMLGPTVHVKSSGGTRLELSSRGKAFLWLIVGSLYVGLDLGSSFSYLKLLETTLSNDLVWPAFNITGAHVFLAKGMSQWSSTMALHDAAINQVGVFNTSDASIVYPIQHGAKVQYSTLTTLHDAISSLRKIDGCDGPWVFTQYCYLDFDGVWEMANSIKRQERCQSKVNNGAVFLASLLRNVDLSTCWNEEFEIGFGSELRQSTAGQTLLASFTPPYRSIDDEESHWASKSISSYTLQWQNYKSIGLLYSYSIVNAYGIPYSFSLQSTAGYYRIESQTSFKMYWSLANDLRRLTTNISTMAGTSLLRSSSRFAYRNASLQDVLVTEDVLPPLPWSANYERLSSHLGPFGSIDTVYISAPSVLHEAIAAFRIAVAGARRRNSTSYISILDEFYTTPVPTKWNRTIYAVSGSVLCPNQPRHALSLLEYVIGADAYQRSCASYYSALGFVPIRDHILFAVHLANIEATTTIAAVCAHQGPYSRDTCTSKIRNALAFLPYLPTLPEWRPSLIAAIQDLNVEWAQFGYANASSAPVELFHTPVFDPSDPTFDYFAWLFFYDWALGNREVISYQGDVNTLTLMGNTLASISQSADLGQLPTIFTLYARQAVQYVTISIIALALLSLFYLIHVRGAIEGRSLLQLSRVGGLVWVGRPLIGLRSITALSLLSSASVQLTTDAQLSYFALQAVPWYATCLAANEVTWLVGIVNDLGLPWTTWRLPKYALISSLLIWLVSALLAILAPVQASITVAPSCTIVSLDYQVQCRAGTVVIGSRARLLTLIGVVFACNVLCFSVARWYYREDLRLRSSSLLLCSGAKFLFRHENWIKHDVYYMDRASAVVNGLVSVAWRDEWVVLDVKTWRLHRLSRPKRSLLHNRLYQGLPLVNN</sequence>
<keyword evidence="3" id="KW-1185">Reference proteome</keyword>
<feature type="transmembrane region" description="Helical" evidence="1">
    <location>
        <begin position="583"/>
        <end position="608"/>
    </location>
</feature>
<evidence type="ECO:0000256" key="1">
    <source>
        <dbReference type="SAM" id="Phobius"/>
    </source>
</evidence>
<feature type="transmembrane region" description="Helical" evidence="1">
    <location>
        <begin position="874"/>
        <end position="896"/>
    </location>
</feature>
<accession>T0RDQ5</accession>
<feature type="transmembrane region" description="Helical" evidence="1">
    <location>
        <begin position="1567"/>
        <end position="1586"/>
    </location>
</feature>
<dbReference type="eggNOG" id="ENOG502SD6V">
    <property type="taxonomic scope" value="Eukaryota"/>
</dbReference>
<gene>
    <name evidence="2" type="ORF">SDRG_14496</name>
</gene>
<feature type="transmembrane region" description="Helical" evidence="1">
    <location>
        <begin position="762"/>
        <end position="780"/>
    </location>
</feature>
<dbReference type="VEuPathDB" id="FungiDB:SDRG_14496"/>
<dbReference type="Proteomes" id="UP000030762">
    <property type="component" value="Unassembled WGS sequence"/>
</dbReference>
<keyword evidence="1" id="KW-1133">Transmembrane helix</keyword>
<evidence type="ECO:0000313" key="3">
    <source>
        <dbReference type="Proteomes" id="UP000030762"/>
    </source>
</evidence>
<dbReference type="EMBL" id="JH767203">
    <property type="protein sequence ID" value="EQC27747.1"/>
    <property type="molecule type" value="Genomic_DNA"/>
</dbReference>
<feature type="transmembrane region" description="Helical" evidence="1">
    <location>
        <begin position="1622"/>
        <end position="1644"/>
    </location>
</feature>
<dbReference type="RefSeq" id="XP_008618852.1">
    <property type="nucleotide sequence ID" value="XM_008620630.1"/>
</dbReference>
<keyword evidence="1" id="KW-0472">Membrane</keyword>
<proteinExistence type="predicted"/>
<feature type="transmembrane region" description="Helical" evidence="1">
    <location>
        <begin position="21"/>
        <end position="43"/>
    </location>
</feature>
<feature type="transmembrane region" description="Helical" evidence="1">
    <location>
        <begin position="700"/>
        <end position="720"/>
    </location>
</feature>
<dbReference type="GeneID" id="19955223"/>
<dbReference type="OrthoDB" id="79421at2759"/>
<evidence type="ECO:0000313" key="2">
    <source>
        <dbReference type="EMBL" id="EQC27747.1"/>
    </source>
</evidence>
<dbReference type="InParanoid" id="T0RDQ5"/>
<keyword evidence="1" id="KW-0812">Transmembrane</keyword>
<reference evidence="2 3" key="1">
    <citation type="submission" date="2012-04" db="EMBL/GenBank/DDBJ databases">
        <title>The Genome Sequence of Saprolegnia declina VS20.</title>
        <authorList>
            <consortium name="The Broad Institute Genome Sequencing Platform"/>
            <person name="Russ C."/>
            <person name="Nusbaum C."/>
            <person name="Tyler B."/>
            <person name="van West P."/>
            <person name="Dieguez-Uribeondo J."/>
            <person name="de Bruijn I."/>
            <person name="Tripathy S."/>
            <person name="Jiang R."/>
            <person name="Young S.K."/>
            <person name="Zeng Q."/>
            <person name="Gargeya S."/>
            <person name="Fitzgerald M."/>
            <person name="Haas B."/>
            <person name="Abouelleil A."/>
            <person name="Alvarado L."/>
            <person name="Arachchi H.M."/>
            <person name="Berlin A."/>
            <person name="Chapman S.B."/>
            <person name="Goldberg J."/>
            <person name="Griggs A."/>
            <person name="Gujja S."/>
            <person name="Hansen M."/>
            <person name="Howarth C."/>
            <person name="Imamovic A."/>
            <person name="Larimer J."/>
            <person name="McCowen C."/>
            <person name="Montmayeur A."/>
            <person name="Murphy C."/>
            <person name="Neiman D."/>
            <person name="Pearson M."/>
            <person name="Priest M."/>
            <person name="Roberts A."/>
            <person name="Saif S."/>
            <person name="Shea T."/>
            <person name="Sisk P."/>
            <person name="Sykes S."/>
            <person name="Wortman J."/>
            <person name="Nusbaum C."/>
            <person name="Birren B."/>
        </authorList>
    </citation>
    <scope>NUCLEOTIDE SEQUENCE [LARGE SCALE GENOMIC DNA]</scope>
    <source>
        <strain evidence="2 3">VS20</strain>
    </source>
</reference>
<name>T0RDQ5_SAPDV</name>
<feature type="transmembrane region" description="Helical" evidence="1">
    <location>
        <begin position="1453"/>
        <end position="1473"/>
    </location>
</feature>